<gene>
    <name evidence="2" type="ORF">CLOSTMETH_03260</name>
</gene>
<reference evidence="2 3" key="2">
    <citation type="submission" date="2009-02" db="EMBL/GenBank/DDBJ databases">
        <title>Draft genome sequence of Clostridium methylpentosum (DSM 5476).</title>
        <authorList>
            <person name="Sudarsanam P."/>
            <person name="Ley R."/>
            <person name="Guruge J."/>
            <person name="Turnbaugh P.J."/>
            <person name="Mahowald M."/>
            <person name="Liep D."/>
            <person name="Gordon J."/>
        </authorList>
    </citation>
    <scope>NUCLEOTIDE SEQUENCE [LARGE SCALE GENOMIC DNA]</scope>
    <source>
        <strain evidence="2 3">DSM 5476</strain>
    </source>
</reference>
<accession>C0EH60</accession>
<sequence length="42" mass="4776">MLKFFIIRLTRRFENSFRRGCSSARGEGKPLSQALGKKSVVC</sequence>
<organism evidence="2 3">
    <name type="scientific">[Clostridium] methylpentosum DSM 5476</name>
    <dbReference type="NCBI Taxonomy" id="537013"/>
    <lineage>
        <taxon>Bacteria</taxon>
        <taxon>Bacillati</taxon>
        <taxon>Bacillota</taxon>
        <taxon>Clostridia</taxon>
        <taxon>Eubacteriales</taxon>
        <taxon>Oscillospiraceae</taxon>
        <taxon>Oscillospiraceae incertae sedis</taxon>
    </lineage>
</organism>
<keyword evidence="3" id="KW-1185">Reference proteome</keyword>
<proteinExistence type="predicted"/>
<evidence type="ECO:0000256" key="1">
    <source>
        <dbReference type="SAM" id="MobiDB-lite"/>
    </source>
</evidence>
<dbReference type="EMBL" id="ACEC01000115">
    <property type="protein sequence ID" value="EEG29147.1"/>
    <property type="molecule type" value="Genomic_DNA"/>
</dbReference>
<feature type="region of interest" description="Disordered" evidence="1">
    <location>
        <begin position="20"/>
        <end position="42"/>
    </location>
</feature>
<protein>
    <submittedName>
        <fullName evidence="2">Uncharacterized protein</fullName>
    </submittedName>
</protein>
<comment type="caution">
    <text evidence="2">The sequence shown here is derived from an EMBL/GenBank/DDBJ whole genome shotgun (WGS) entry which is preliminary data.</text>
</comment>
<name>C0EH60_9FIRM</name>
<reference evidence="2 3" key="1">
    <citation type="submission" date="2009-01" db="EMBL/GenBank/DDBJ databases">
        <authorList>
            <person name="Fulton L."/>
            <person name="Clifton S."/>
            <person name="Fulton B."/>
            <person name="Xu J."/>
            <person name="Minx P."/>
            <person name="Pepin K.H."/>
            <person name="Johnson M."/>
            <person name="Bhonagiri V."/>
            <person name="Nash W.E."/>
            <person name="Mardis E.R."/>
            <person name="Wilson R.K."/>
        </authorList>
    </citation>
    <scope>NUCLEOTIDE SEQUENCE [LARGE SCALE GENOMIC DNA]</scope>
    <source>
        <strain evidence="2 3">DSM 5476</strain>
    </source>
</reference>
<dbReference type="Proteomes" id="UP000003340">
    <property type="component" value="Unassembled WGS sequence"/>
</dbReference>
<evidence type="ECO:0000313" key="2">
    <source>
        <dbReference type="EMBL" id="EEG29147.1"/>
    </source>
</evidence>
<dbReference type="AlphaFoldDB" id="C0EH60"/>
<dbReference type="HOGENOM" id="CLU_3249610_0_0_9"/>
<evidence type="ECO:0000313" key="3">
    <source>
        <dbReference type="Proteomes" id="UP000003340"/>
    </source>
</evidence>